<comment type="similarity">
    <text evidence="2 8">Belongs to the nucleobase:cation symporter-2 (NCS2) (TC 2.A.40) family. Azg-like subfamily.</text>
</comment>
<dbReference type="GO" id="GO:0005345">
    <property type="term" value="F:purine nucleobase transmembrane transporter activity"/>
    <property type="evidence" value="ECO:0007669"/>
    <property type="project" value="TreeGrafter"/>
</dbReference>
<evidence type="ECO:0000256" key="1">
    <source>
        <dbReference type="ARBA" id="ARBA00004651"/>
    </source>
</evidence>
<evidence type="ECO:0000313" key="11">
    <source>
        <dbReference type="Proteomes" id="UP000290909"/>
    </source>
</evidence>
<dbReference type="Pfam" id="PF00860">
    <property type="entry name" value="Xan_ur_permease"/>
    <property type="match status" value="1"/>
</dbReference>
<feature type="transmembrane region" description="Helical" evidence="9">
    <location>
        <begin position="77"/>
        <end position="97"/>
    </location>
</feature>
<evidence type="ECO:0000256" key="3">
    <source>
        <dbReference type="ARBA" id="ARBA00022448"/>
    </source>
</evidence>
<dbReference type="InterPro" id="IPR045018">
    <property type="entry name" value="Azg-like"/>
</dbReference>
<evidence type="ECO:0000256" key="2">
    <source>
        <dbReference type="ARBA" id="ARBA00005697"/>
    </source>
</evidence>
<feature type="transmembrane region" description="Helical" evidence="9">
    <location>
        <begin position="21"/>
        <end position="41"/>
    </location>
</feature>
<keyword evidence="7 8" id="KW-0472">Membrane</keyword>
<sequence length="464" mass="49029">MNSIKKFFKFEERKTNFKSEIIGGLVTFLAMSYILAVNPSMISASGIPLGGAFLATAIGAAIATLVMAFVANYPVALAPGMGVNAFFTFTIVMTIGYTWQEALAISFIGGVIFVAITFTPLRQKLIEAIPAGLRAAIGAGIGFFIAFVGLNNAKIIVADPATLVKVGNLTDPSVLVALFGIILIIVLHNLKNKLSRFSFIISIAATALLYVILSLAGVKGLQEVNIDPNGYAGLAGFKESFFGFVKGFGTLFQDTQGGLSSSAKLTTLPVILFALVFVDIFDTAGTLVGVTKVAGIQNEDGSIPNLEKALFADAIGTLISSSLGTPEITSFVESSTGVESGARTGFSNIVVAILFLLSILLYPLMPIFNIFPITSMALVLVGVLMAGQIAEIDWSDKAVALASFLTIIGMVLSYSVADGIAFGFISYAVAMLAQKRGKEVHPLIYIFSVAFVVYFILYSKGFQL</sequence>
<keyword evidence="11" id="KW-1185">Reference proteome</keyword>
<dbReference type="PANTHER" id="PTHR43337">
    <property type="entry name" value="XANTHINE/URACIL PERMEASE C887.17-RELATED"/>
    <property type="match status" value="1"/>
</dbReference>
<proteinExistence type="inferred from homology"/>
<evidence type="ECO:0000256" key="7">
    <source>
        <dbReference type="ARBA" id="ARBA00023136"/>
    </source>
</evidence>
<feature type="transmembrane region" description="Helical" evidence="9">
    <location>
        <begin position="133"/>
        <end position="153"/>
    </location>
</feature>
<evidence type="ECO:0000256" key="9">
    <source>
        <dbReference type="SAM" id="Phobius"/>
    </source>
</evidence>
<protein>
    <submittedName>
        <fullName evidence="10">Guanine/hypoxanthine permease pbuG</fullName>
    </submittedName>
</protein>
<dbReference type="PANTHER" id="PTHR43337:SF1">
    <property type="entry name" value="XANTHINE_URACIL PERMEASE C887.17-RELATED"/>
    <property type="match status" value="1"/>
</dbReference>
<evidence type="ECO:0000256" key="5">
    <source>
        <dbReference type="ARBA" id="ARBA00022692"/>
    </source>
</evidence>
<feature type="transmembrane region" description="Helical" evidence="9">
    <location>
        <begin position="47"/>
        <end position="70"/>
    </location>
</feature>
<feature type="transmembrane region" description="Helical" evidence="9">
    <location>
        <begin position="345"/>
        <end position="364"/>
    </location>
</feature>
<dbReference type="PIRSF" id="PIRSF005353">
    <property type="entry name" value="PbuG"/>
    <property type="match status" value="1"/>
</dbReference>
<gene>
    <name evidence="10" type="primary">pbuG</name>
    <name evidence="10" type="ORF">NCTC10172_01123</name>
</gene>
<comment type="subcellular location">
    <subcellularLocation>
        <location evidence="1 8">Cell membrane</location>
        <topology evidence="1 8">Multi-pass membrane protein</topology>
    </subcellularLocation>
</comment>
<dbReference type="GO" id="GO:0005886">
    <property type="term" value="C:plasma membrane"/>
    <property type="evidence" value="ECO:0007669"/>
    <property type="project" value="UniProtKB-SubCell"/>
</dbReference>
<keyword evidence="4 8" id="KW-1003">Cell membrane</keyword>
<organism evidence="10 11">
    <name type="scientific">Acholeplasma hippikon</name>
    <dbReference type="NCBI Taxonomy" id="264636"/>
    <lineage>
        <taxon>Bacteria</taxon>
        <taxon>Bacillati</taxon>
        <taxon>Mycoplasmatota</taxon>
        <taxon>Mollicutes</taxon>
        <taxon>Acholeplasmatales</taxon>
        <taxon>Acholeplasmataceae</taxon>
        <taxon>Acholeplasma</taxon>
    </lineage>
</organism>
<keyword evidence="5 8" id="KW-0812">Transmembrane</keyword>
<dbReference type="Proteomes" id="UP000290909">
    <property type="component" value="Chromosome"/>
</dbReference>
<evidence type="ECO:0000313" key="10">
    <source>
        <dbReference type="EMBL" id="VEU83074.1"/>
    </source>
</evidence>
<evidence type="ECO:0000256" key="8">
    <source>
        <dbReference type="PIRNR" id="PIRNR005353"/>
    </source>
</evidence>
<dbReference type="RefSeq" id="WP_035368227.1">
    <property type="nucleotide sequence ID" value="NZ_LR215050.1"/>
</dbReference>
<feature type="transmembrane region" description="Helical" evidence="9">
    <location>
        <begin position="399"/>
        <end position="430"/>
    </location>
</feature>
<feature type="transmembrane region" description="Helical" evidence="9">
    <location>
        <begin position="370"/>
        <end position="387"/>
    </location>
</feature>
<keyword evidence="6 8" id="KW-1133">Transmembrane helix</keyword>
<evidence type="ECO:0000256" key="4">
    <source>
        <dbReference type="ARBA" id="ARBA00022475"/>
    </source>
</evidence>
<feature type="transmembrane region" description="Helical" evidence="9">
    <location>
        <begin position="270"/>
        <end position="290"/>
    </location>
</feature>
<dbReference type="KEGG" id="ahk:NCTC10172_01123"/>
<dbReference type="EMBL" id="LR215050">
    <property type="protein sequence ID" value="VEU83074.1"/>
    <property type="molecule type" value="Genomic_DNA"/>
</dbReference>
<dbReference type="InterPro" id="IPR006043">
    <property type="entry name" value="NCS2"/>
</dbReference>
<dbReference type="InterPro" id="IPR026033">
    <property type="entry name" value="Azg-like_bact_archaea"/>
</dbReference>
<feature type="transmembrane region" description="Helical" evidence="9">
    <location>
        <begin position="442"/>
        <end position="459"/>
    </location>
</feature>
<feature type="transmembrane region" description="Helical" evidence="9">
    <location>
        <begin position="103"/>
        <end position="121"/>
    </location>
</feature>
<evidence type="ECO:0000256" key="6">
    <source>
        <dbReference type="ARBA" id="ARBA00022989"/>
    </source>
</evidence>
<keyword evidence="3 8" id="KW-0813">Transport</keyword>
<dbReference type="STRING" id="1408416.GCA_000702765_00128"/>
<dbReference type="AlphaFoldDB" id="A0A449BKW5"/>
<reference evidence="10 11" key="1">
    <citation type="submission" date="2019-01" db="EMBL/GenBank/DDBJ databases">
        <authorList>
            <consortium name="Pathogen Informatics"/>
        </authorList>
    </citation>
    <scope>NUCLEOTIDE SEQUENCE [LARGE SCALE GENOMIC DNA]</scope>
    <source>
        <strain evidence="10 11">NCTC10172</strain>
    </source>
</reference>
<accession>A0A449BKW5</accession>
<name>A0A449BKW5_9MOLU</name>
<feature type="transmembrane region" description="Helical" evidence="9">
    <location>
        <begin position="173"/>
        <end position="190"/>
    </location>
</feature>
<feature type="transmembrane region" description="Helical" evidence="9">
    <location>
        <begin position="197"/>
        <end position="218"/>
    </location>
</feature>